<feature type="domain" description="Lipoyl-binding" evidence="10">
    <location>
        <begin position="558"/>
        <end position="635"/>
    </location>
</feature>
<evidence type="ECO:0000259" key="12">
    <source>
        <dbReference type="PROSITE" id="PS50979"/>
    </source>
</evidence>
<dbReference type="PROSITE" id="PS50979">
    <property type="entry name" value="BC"/>
    <property type="match status" value="1"/>
</dbReference>
<comment type="catalytic activity">
    <reaction evidence="7">
        <text>N(6)-biotinyl-L-lysyl-[protein] + hydrogencarbonate + ATP = N(6)-carboxybiotinyl-L-lysyl-[protein] + ADP + phosphate + H(+)</text>
        <dbReference type="Rhea" id="RHEA:13501"/>
        <dbReference type="Rhea" id="RHEA-COMP:10505"/>
        <dbReference type="Rhea" id="RHEA-COMP:10506"/>
        <dbReference type="ChEBI" id="CHEBI:15378"/>
        <dbReference type="ChEBI" id="CHEBI:17544"/>
        <dbReference type="ChEBI" id="CHEBI:30616"/>
        <dbReference type="ChEBI" id="CHEBI:43474"/>
        <dbReference type="ChEBI" id="CHEBI:83144"/>
        <dbReference type="ChEBI" id="CHEBI:83145"/>
        <dbReference type="ChEBI" id="CHEBI:456216"/>
        <dbReference type="EC" id="6.3.4.14"/>
    </reaction>
    <physiologicalReaction direction="left-to-right" evidence="7">
        <dbReference type="Rhea" id="RHEA:13502"/>
    </physiologicalReaction>
</comment>
<keyword evidence="5 8" id="KW-0067">ATP-binding</keyword>
<feature type="domain" description="ATP-grasp" evidence="11">
    <location>
        <begin position="120"/>
        <end position="314"/>
    </location>
</feature>
<dbReference type="Pfam" id="PF00289">
    <property type="entry name" value="Biotin_carb_N"/>
    <property type="match status" value="1"/>
</dbReference>
<dbReference type="AlphaFoldDB" id="A0A3D4T291"/>
<dbReference type="InterPro" id="IPR005481">
    <property type="entry name" value="BC-like_N"/>
</dbReference>
<dbReference type="Pfam" id="PF02786">
    <property type="entry name" value="CPSase_L_D2"/>
    <property type="match status" value="1"/>
</dbReference>
<protein>
    <recommendedName>
        <fullName evidence="2">biotin carboxylase</fullName>
        <ecNumber evidence="2">6.3.4.14</ecNumber>
    </recommendedName>
</protein>
<dbReference type="Gene3D" id="2.40.50.100">
    <property type="match status" value="1"/>
</dbReference>
<feature type="region of interest" description="Disordered" evidence="9">
    <location>
        <begin position="460"/>
        <end position="480"/>
    </location>
</feature>
<evidence type="ECO:0000256" key="1">
    <source>
        <dbReference type="ARBA" id="ARBA00001953"/>
    </source>
</evidence>
<dbReference type="EMBL" id="DQID01000326">
    <property type="protein sequence ID" value="HCT15654.1"/>
    <property type="molecule type" value="Genomic_DNA"/>
</dbReference>
<proteinExistence type="predicted"/>
<keyword evidence="6" id="KW-0092">Biotin</keyword>
<evidence type="ECO:0000313" key="14">
    <source>
        <dbReference type="Proteomes" id="UP000261739"/>
    </source>
</evidence>
<feature type="domain" description="Biotin carboxylation" evidence="12">
    <location>
        <begin position="1"/>
        <end position="440"/>
    </location>
</feature>
<name>A0A3D4T291_9CORY</name>
<dbReference type="PROSITE" id="PS50975">
    <property type="entry name" value="ATP_GRASP"/>
    <property type="match status" value="1"/>
</dbReference>
<evidence type="ECO:0000256" key="6">
    <source>
        <dbReference type="ARBA" id="ARBA00023267"/>
    </source>
</evidence>
<evidence type="ECO:0000256" key="8">
    <source>
        <dbReference type="PROSITE-ProRule" id="PRU00409"/>
    </source>
</evidence>
<dbReference type="FunFam" id="3.40.50.20:FF:000010">
    <property type="entry name" value="Propionyl-CoA carboxylase subunit alpha"/>
    <property type="match status" value="1"/>
</dbReference>
<evidence type="ECO:0000256" key="4">
    <source>
        <dbReference type="ARBA" id="ARBA00022741"/>
    </source>
</evidence>
<evidence type="ECO:0000259" key="10">
    <source>
        <dbReference type="PROSITE" id="PS50968"/>
    </source>
</evidence>
<dbReference type="InterPro" id="IPR005479">
    <property type="entry name" value="CPAse_ATP-bd"/>
</dbReference>
<evidence type="ECO:0000256" key="2">
    <source>
        <dbReference type="ARBA" id="ARBA00013263"/>
    </source>
</evidence>
<evidence type="ECO:0000259" key="11">
    <source>
        <dbReference type="PROSITE" id="PS50975"/>
    </source>
</evidence>
<dbReference type="SUPFAM" id="SSF52440">
    <property type="entry name" value="PreATP-grasp domain"/>
    <property type="match status" value="1"/>
</dbReference>
<feature type="region of interest" description="Disordered" evidence="9">
    <location>
        <begin position="540"/>
        <end position="560"/>
    </location>
</feature>
<evidence type="ECO:0000256" key="7">
    <source>
        <dbReference type="ARBA" id="ARBA00048501"/>
    </source>
</evidence>
<dbReference type="InterPro" id="IPR011053">
    <property type="entry name" value="Single_hybrid_motif"/>
</dbReference>
<dbReference type="GO" id="GO:0046872">
    <property type="term" value="F:metal ion binding"/>
    <property type="evidence" value="ECO:0007669"/>
    <property type="project" value="InterPro"/>
</dbReference>
<comment type="cofactor">
    <cofactor evidence="1">
        <name>biotin</name>
        <dbReference type="ChEBI" id="CHEBI:57586"/>
    </cofactor>
</comment>
<feature type="compositionally biased region" description="Basic residues" evidence="9">
    <location>
        <begin position="540"/>
        <end position="551"/>
    </location>
</feature>
<dbReference type="Gene3D" id="3.30.470.20">
    <property type="entry name" value="ATP-grasp fold, B domain"/>
    <property type="match status" value="1"/>
</dbReference>
<dbReference type="SUPFAM" id="SSF51230">
    <property type="entry name" value="Single hybrid motif"/>
    <property type="match status" value="1"/>
</dbReference>
<dbReference type="InterPro" id="IPR050856">
    <property type="entry name" value="Biotin_carboxylase_complex"/>
</dbReference>
<dbReference type="Pfam" id="PF02785">
    <property type="entry name" value="Biotin_carb_C"/>
    <property type="match status" value="1"/>
</dbReference>
<dbReference type="InterPro" id="IPR000089">
    <property type="entry name" value="Biotin_lipoyl"/>
</dbReference>
<dbReference type="PANTHER" id="PTHR18866">
    <property type="entry name" value="CARBOXYLASE:PYRUVATE/ACETYL-COA/PROPIONYL-COA CARBOXYLASE"/>
    <property type="match status" value="1"/>
</dbReference>
<dbReference type="InterPro" id="IPR011764">
    <property type="entry name" value="Biotin_carboxylation_dom"/>
</dbReference>
<sequence length="655" mass="69173">MLSTILVANRGEIAARVVRTCRDLGLRSVAVYSDQDIESPAVILADEAYALEGTTLQETYLDVAKIIDIAERSGADAVHPGYGFLSEVPEAARAIADAGLTWLGPTADTISQLGDKISARRVAIAAGVAPVPGTVDPVSDMAEVDAFVAEHGFPIVLKRSDGGGGRGIEVMRDEQDVKNFAAGHAMAGGDLGKFFIEKFITSGRHIETQCMRDSHGNFAVVTTRDCSVQRRNQKVIEEAPAPFLPAGAAETLTAWSKALFDETGYVGLGTCEFMLTDEGNLHFLEVNPRLQVEHTVSEEVTGLDLVEAQITIADGGEIPAVPEVRGHSIELRLTSEDPANDLAPAAGKIKELTWPAGHGIRIETGVRLGDKVSPEFDSMIAKLIVTGPTRARAIARARRALAELEIKGIATVTPLLDLIIAHPDFDATNAHADLQVRTRWLENTFLPGLSDEDWVKLGKKGGKDGTDAKDGGDGDGEDGVGHAIAEALRTFTAQIDGRRHKITLPEGLASLAGLGSMMQSGIGNLGDSLGELGSNARRRVQPLRGSRRRAKKADAAPEAGEGLTADGALLAPMQAIVVRMGAEPGTQVTEGDVIIVLEAMKMEKYIHAPATGVLTSFDVEIGQNVPAGTPLLHIDAADAADATDAADTTETTEEA</sequence>
<dbReference type="Pfam" id="PF00364">
    <property type="entry name" value="Biotin_lipoyl"/>
    <property type="match status" value="1"/>
</dbReference>
<evidence type="ECO:0000256" key="9">
    <source>
        <dbReference type="SAM" id="MobiDB-lite"/>
    </source>
</evidence>
<dbReference type="CDD" id="cd06850">
    <property type="entry name" value="biotinyl_domain"/>
    <property type="match status" value="1"/>
</dbReference>
<comment type="caution">
    <text evidence="13">The sequence shown here is derived from an EMBL/GenBank/DDBJ whole genome shotgun (WGS) entry which is preliminary data.</text>
</comment>
<dbReference type="EC" id="6.3.4.14" evidence="2"/>
<dbReference type="PANTHER" id="PTHR18866:SF33">
    <property type="entry name" value="METHYLCROTONOYL-COA CARBOXYLASE SUBUNIT ALPHA, MITOCHONDRIAL-RELATED"/>
    <property type="match status" value="1"/>
</dbReference>
<dbReference type="STRING" id="863239.GCA_000213935_01058"/>
<dbReference type="SUPFAM" id="SSF51246">
    <property type="entry name" value="Rudiment single hybrid motif"/>
    <property type="match status" value="1"/>
</dbReference>
<dbReference type="InterPro" id="IPR016185">
    <property type="entry name" value="PreATP-grasp_dom_sf"/>
</dbReference>
<dbReference type="PROSITE" id="PS50968">
    <property type="entry name" value="BIOTINYL_LIPOYL"/>
    <property type="match status" value="1"/>
</dbReference>
<dbReference type="InterPro" id="IPR011054">
    <property type="entry name" value="Rudment_hybrid_motif"/>
</dbReference>
<dbReference type="InterPro" id="IPR011761">
    <property type="entry name" value="ATP-grasp"/>
</dbReference>
<dbReference type="PROSITE" id="PS00867">
    <property type="entry name" value="CPSASE_2"/>
    <property type="match status" value="1"/>
</dbReference>
<dbReference type="InterPro" id="IPR001882">
    <property type="entry name" value="Biotin_BS"/>
</dbReference>
<dbReference type="SMART" id="SM00878">
    <property type="entry name" value="Biotin_carb_C"/>
    <property type="match status" value="1"/>
</dbReference>
<dbReference type="GO" id="GO:0004075">
    <property type="term" value="F:biotin carboxylase activity"/>
    <property type="evidence" value="ECO:0007669"/>
    <property type="project" value="UniProtKB-EC"/>
</dbReference>
<feature type="compositionally biased region" description="Basic and acidic residues" evidence="9">
    <location>
        <begin position="460"/>
        <end position="472"/>
    </location>
</feature>
<gene>
    <name evidence="13" type="ORF">DIW82_12960</name>
</gene>
<evidence type="ECO:0000256" key="3">
    <source>
        <dbReference type="ARBA" id="ARBA00022598"/>
    </source>
</evidence>
<keyword evidence="3 13" id="KW-0436">Ligase</keyword>
<evidence type="ECO:0000256" key="5">
    <source>
        <dbReference type="ARBA" id="ARBA00022840"/>
    </source>
</evidence>
<dbReference type="PROSITE" id="PS00188">
    <property type="entry name" value="BIOTIN"/>
    <property type="match status" value="1"/>
</dbReference>
<evidence type="ECO:0000313" key="13">
    <source>
        <dbReference type="EMBL" id="HCT15654.1"/>
    </source>
</evidence>
<dbReference type="InterPro" id="IPR005482">
    <property type="entry name" value="Biotin_COase_C"/>
</dbReference>
<dbReference type="GO" id="GO:0005524">
    <property type="term" value="F:ATP binding"/>
    <property type="evidence" value="ECO:0007669"/>
    <property type="project" value="UniProtKB-UniRule"/>
</dbReference>
<dbReference type="RefSeq" id="WP_273053207.1">
    <property type="nucleotide sequence ID" value="NZ_DAITTW010000011.1"/>
</dbReference>
<organism evidence="13 14">
    <name type="scientific">Corynebacterium nuruki</name>
    <dbReference type="NCBI Taxonomy" id="1032851"/>
    <lineage>
        <taxon>Bacteria</taxon>
        <taxon>Bacillati</taxon>
        <taxon>Actinomycetota</taxon>
        <taxon>Actinomycetes</taxon>
        <taxon>Mycobacteriales</taxon>
        <taxon>Corynebacteriaceae</taxon>
        <taxon>Corynebacterium</taxon>
    </lineage>
</organism>
<accession>A0A3D4T291</accession>
<dbReference type="SUPFAM" id="SSF56059">
    <property type="entry name" value="Glutathione synthetase ATP-binding domain-like"/>
    <property type="match status" value="1"/>
</dbReference>
<dbReference type="Proteomes" id="UP000261739">
    <property type="component" value="Unassembled WGS sequence"/>
</dbReference>
<reference evidence="13 14" key="1">
    <citation type="journal article" date="2018" name="Nat. Biotechnol.">
        <title>A standardized bacterial taxonomy based on genome phylogeny substantially revises the tree of life.</title>
        <authorList>
            <person name="Parks D.H."/>
            <person name="Chuvochina M."/>
            <person name="Waite D.W."/>
            <person name="Rinke C."/>
            <person name="Skarshewski A."/>
            <person name="Chaumeil P.A."/>
            <person name="Hugenholtz P."/>
        </authorList>
    </citation>
    <scope>NUCLEOTIDE SEQUENCE [LARGE SCALE GENOMIC DNA]</scope>
    <source>
        <strain evidence="13">UBA11247</strain>
    </source>
</reference>
<keyword evidence="4 8" id="KW-0547">Nucleotide-binding</keyword>